<evidence type="ECO:0000313" key="2">
    <source>
        <dbReference type="EMBL" id="GCD19293.1"/>
    </source>
</evidence>
<accession>A0A401UX88</accession>
<keyword evidence="3" id="KW-1185">Reference proteome</keyword>
<sequence length="67" mass="7326">MKDADGSRADLRVDDDDGDRPGRESRIMCTTAPVQAGAIDRELLGAALQVGVRVSGPRREHEDVREH</sequence>
<reference evidence="2 3" key="1">
    <citation type="submission" date="2018-11" db="EMBL/GenBank/DDBJ databases">
        <title>Draft genome sequence of Cellulomonas takizawaensis strain TKZ-21.</title>
        <authorList>
            <person name="Yamamura H."/>
            <person name="Hayashi T."/>
            <person name="Hamada M."/>
            <person name="Serisawa Y."/>
            <person name="Matsuyama K."/>
            <person name="Nakagawa Y."/>
            <person name="Otoguro M."/>
            <person name="Yanagida F."/>
            <person name="Hayakawa M."/>
        </authorList>
    </citation>
    <scope>NUCLEOTIDE SEQUENCE [LARGE SCALE GENOMIC DNA]</scope>
    <source>
        <strain evidence="2 3">TKZ-21</strain>
    </source>
</reference>
<organism evidence="2 3">
    <name type="scientific">Cellulomonas algicola</name>
    <dbReference type="NCBI Taxonomy" id="2071633"/>
    <lineage>
        <taxon>Bacteria</taxon>
        <taxon>Bacillati</taxon>
        <taxon>Actinomycetota</taxon>
        <taxon>Actinomycetes</taxon>
        <taxon>Micrococcales</taxon>
        <taxon>Cellulomonadaceae</taxon>
        <taxon>Cellulomonas</taxon>
    </lineage>
</organism>
<dbReference type="EMBL" id="BHYL01000059">
    <property type="protein sequence ID" value="GCD19293.1"/>
    <property type="molecule type" value="Genomic_DNA"/>
</dbReference>
<dbReference type="Proteomes" id="UP000288246">
    <property type="component" value="Unassembled WGS sequence"/>
</dbReference>
<feature type="compositionally biased region" description="Basic and acidic residues" evidence="1">
    <location>
        <begin position="1"/>
        <end position="12"/>
    </location>
</feature>
<evidence type="ECO:0000256" key="1">
    <source>
        <dbReference type="SAM" id="MobiDB-lite"/>
    </source>
</evidence>
<protein>
    <submittedName>
        <fullName evidence="2">Uncharacterized protein</fullName>
    </submittedName>
</protein>
<dbReference type="RefSeq" id="WP_124341831.1">
    <property type="nucleotide sequence ID" value="NZ_BHYL01000059.1"/>
</dbReference>
<feature type="region of interest" description="Disordered" evidence="1">
    <location>
        <begin position="1"/>
        <end position="26"/>
    </location>
</feature>
<name>A0A401UX88_9CELL</name>
<evidence type="ECO:0000313" key="3">
    <source>
        <dbReference type="Proteomes" id="UP000288246"/>
    </source>
</evidence>
<dbReference type="AlphaFoldDB" id="A0A401UX88"/>
<proteinExistence type="predicted"/>
<gene>
    <name evidence="2" type="ORF">CTKZ_08550</name>
</gene>
<comment type="caution">
    <text evidence="2">The sequence shown here is derived from an EMBL/GenBank/DDBJ whole genome shotgun (WGS) entry which is preliminary data.</text>
</comment>